<comment type="similarity">
    <text evidence="2">Belongs to the peptidase S54 family.</text>
</comment>
<feature type="compositionally biased region" description="Polar residues" evidence="7">
    <location>
        <begin position="45"/>
        <end position="59"/>
    </location>
</feature>
<dbReference type="GO" id="GO:0006465">
    <property type="term" value="P:signal peptide processing"/>
    <property type="evidence" value="ECO:0007669"/>
    <property type="project" value="TreeGrafter"/>
</dbReference>
<dbReference type="Gene3D" id="1.20.1540.10">
    <property type="entry name" value="Rhomboid-like"/>
    <property type="match status" value="1"/>
</dbReference>
<protein>
    <recommendedName>
        <fullName evidence="9">Peptidase S54 rhomboid domain-containing protein</fullName>
    </recommendedName>
</protein>
<feature type="domain" description="Peptidase S54 rhomboid" evidence="9">
    <location>
        <begin position="248"/>
        <end position="367"/>
    </location>
</feature>
<keyword evidence="11" id="KW-1185">Reference proteome</keyword>
<evidence type="ECO:0000256" key="6">
    <source>
        <dbReference type="ARBA" id="ARBA00023136"/>
    </source>
</evidence>
<dbReference type="GO" id="GO:0004252">
    <property type="term" value="F:serine-type endopeptidase activity"/>
    <property type="evidence" value="ECO:0007669"/>
    <property type="project" value="InterPro"/>
</dbReference>
<evidence type="ECO:0000259" key="9">
    <source>
        <dbReference type="Pfam" id="PF01694"/>
    </source>
</evidence>
<dbReference type="InterPro" id="IPR050925">
    <property type="entry name" value="Rhomboid_protease_S54"/>
</dbReference>
<dbReference type="OrthoDB" id="10260614at2759"/>
<dbReference type="Proteomes" id="UP000799424">
    <property type="component" value="Unassembled WGS sequence"/>
</dbReference>
<evidence type="ECO:0000313" key="11">
    <source>
        <dbReference type="Proteomes" id="UP000799424"/>
    </source>
</evidence>
<feature type="region of interest" description="Disordered" evidence="7">
    <location>
        <begin position="96"/>
        <end position="117"/>
    </location>
</feature>
<comment type="subcellular location">
    <subcellularLocation>
        <location evidence="1">Membrane</location>
        <topology evidence="1">Multi-pass membrane protein</topology>
    </subcellularLocation>
</comment>
<dbReference type="SUPFAM" id="SSF144091">
    <property type="entry name" value="Rhomboid-like"/>
    <property type="match status" value="1"/>
</dbReference>
<feature type="transmembrane region" description="Helical" evidence="8">
    <location>
        <begin position="380"/>
        <end position="397"/>
    </location>
</feature>
<dbReference type="AlphaFoldDB" id="A0A6A6ZVY9"/>
<keyword evidence="4" id="KW-0378">Hydrolase</keyword>
<dbReference type="PANTHER" id="PTHR43731:SF14">
    <property type="entry name" value="PRESENILIN-ASSOCIATED RHOMBOID-LIKE PROTEIN, MITOCHONDRIAL"/>
    <property type="match status" value="1"/>
</dbReference>
<evidence type="ECO:0000256" key="3">
    <source>
        <dbReference type="ARBA" id="ARBA00022692"/>
    </source>
</evidence>
<evidence type="ECO:0000256" key="2">
    <source>
        <dbReference type="ARBA" id="ARBA00009045"/>
    </source>
</evidence>
<organism evidence="10 11">
    <name type="scientific">Ophiobolus disseminans</name>
    <dbReference type="NCBI Taxonomy" id="1469910"/>
    <lineage>
        <taxon>Eukaryota</taxon>
        <taxon>Fungi</taxon>
        <taxon>Dikarya</taxon>
        <taxon>Ascomycota</taxon>
        <taxon>Pezizomycotina</taxon>
        <taxon>Dothideomycetes</taxon>
        <taxon>Pleosporomycetidae</taxon>
        <taxon>Pleosporales</taxon>
        <taxon>Pleosporineae</taxon>
        <taxon>Phaeosphaeriaceae</taxon>
        <taxon>Ophiobolus</taxon>
    </lineage>
</organism>
<feature type="transmembrane region" description="Helical" evidence="8">
    <location>
        <begin position="149"/>
        <end position="170"/>
    </location>
</feature>
<dbReference type="GO" id="GO:0016020">
    <property type="term" value="C:membrane"/>
    <property type="evidence" value="ECO:0007669"/>
    <property type="project" value="UniProtKB-SubCell"/>
</dbReference>
<gene>
    <name evidence="10" type="ORF">CC86DRAFT_353103</name>
</gene>
<accession>A0A6A6ZVY9</accession>
<keyword evidence="3 8" id="KW-0812">Transmembrane</keyword>
<dbReference type="Pfam" id="PF01694">
    <property type="entry name" value="Rhomboid"/>
    <property type="match status" value="1"/>
</dbReference>
<dbReference type="InterPro" id="IPR035952">
    <property type="entry name" value="Rhomboid-like_sf"/>
</dbReference>
<sequence length="422" mass="47419">MSHALGVRQPLRRCIFRLGARLQCANGAFESQSQSITNLASLRHASGSNQPQKAPQGTPTRKAIQRRGVEAENRKRELESSRKVAILLKRLSKVGKKAPPAATTESPKETSRLSTTVKSSISEDEFKEVEVDQRELAVQRQIVQNRKKLLWPGIWTFFAITGTYAAFAYLDATFNSRASPDTTQLAGRTELPQTWYLTPEVVTEGIKAGWDELDKLTIGIVLVCIGIHFMKKSPLPFWEKLIHITGEKKYTAFTYTFLHTEWKHLGQNMFILCWFMPGVVRHLDGDVFQAAALYTTVPLFTSYLLHFAFRWSHVAGIALNVGASGAVAAIFGAFCIAYPDEKVWLPSFFVLRLDAKYWGLVFSVWQLASMVKVPKGGNRPAYFVGYIFVLGGAYVYFDAKNNLWRPLTTLFARADKLEDIPA</sequence>
<evidence type="ECO:0000256" key="7">
    <source>
        <dbReference type="SAM" id="MobiDB-lite"/>
    </source>
</evidence>
<keyword evidence="5 8" id="KW-1133">Transmembrane helix</keyword>
<evidence type="ECO:0000256" key="5">
    <source>
        <dbReference type="ARBA" id="ARBA00022989"/>
    </source>
</evidence>
<dbReference type="EMBL" id="MU006229">
    <property type="protein sequence ID" value="KAF2824644.1"/>
    <property type="molecule type" value="Genomic_DNA"/>
</dbReference>
<name>A0A6A6ZVY9_9PLEO</name>
<proteinExistence type="inferred from homology"/>
<evidence type="ECO:0000313" key="10">
    <source>
        <dbReference type="EMBL" id="KAF2824644.1"/>
    </source>
</evidence>
<evidence type="ECO:0000256" key="1">
    <source>
        <dbReference type="ARBA" id="ARBA00004141"/>
    </source>
</evidence>
<feature type="compositionally biased region" description="Basic and acidic residues" evidence="7">
    <location>
        <begin position="67"/>
        <end position="77"/>
    </location>
</feature>
<feature type="transmembrane region" description="Helical" evidence="8">
    <location>
        <begin position="291"/>
        <end position="309"/>
    </location>
</feature>
<feature type="transmembrane region" description="Helical" evidence="8">
    <location>
        <begin position="315"/>
        <end position="337"/>
    </location>
</feature>
<reference evidence="10" key="1">
    <citation type="journal article" date="2020" name="Stud. Mycol.">
        <title>101 Dothideomycetes genomes: a test case for predicting lifestyles and emergence of pathogens.</title>
        <authorList>
            <person name="Haridas S."/>
            <person name="Albert R."/>
            <person name="Binder M."/>
            <person name="Bloem J."/>
            <person name="Labutti K."/>
            <person name="Salamov A."/>
            <person name="Andreopoulos B."/>
            <person name="Baker S."/>
            <person name="Barry K."/>
            <person name="Bills G."/>
            <person name="Bluhm B."/>
            <person name="Cannon C."/>
            <person name="Castanera R."/>
            <person name="Culley D."/>
            <person name="Daum C."/>
            <person name="Ezra D."/>
            <person name="Gonzalez J."/>
            <person name="Henrissat B."/>
            <person name="Kuo A."/>
            <person name="Liang C."/>
            <person name="Lipzen A."/>
            <person name="Lutzoni F."/>
            <person name="Magnuson J."/>
            <person name="Mondo S."/>
            <person name="Nolan M."/>
            <person name="Ohm R."/>
            <person name="Pangilinan J."/>
            <person name="Park H.-J."/>
            <person name="Ramirez L."/>
            <person name="Alfaro M."/>
            <person name="Sun H."/>
            <person name="Tritt A."/>
            <person name="Yoshinaga Y."/>
            <person name="Zwiers L.-H."/>
            <person name="Turgeon B."/>
            <person name="Goodwin S."/>
            <person name="Spatafora J."/>
            <person name="Crous P."/>
            <person name="Grigoriev I."/>
        </authorList>
    </citation>
    <scope>NUCLEOTIDE SEQUENCE</scope>
    <source>
        <strain evidence="10">CBS 113818</strain>
    </source>
</reference>
<keyword evidence="6 8" id="KW-0472">Membrane</keyword>
<dbReference type="InterPro" id="IPR022764">
    <property type="entry name" value="Peptidase_S54_rhomboid_dom"/>
</dbReference>
<evidence type="ECO:0000256" key="8">
    <source>
        <dbReference type="SAM" id="Phobius"/>
    </source>
</evidence>
<evidence type="ECO:0000256" key="4">
    <source>
        <dbReference type="ARBA" id="ARBA00022801"/>
    </source>
</evidence>
<dbReference type="PANTHER" id="PTHR43731">
    <property type="entry name" value="RHOMBOID PROTEASE"/>
    <property type="match status" value="1"/>
</dbReference>
<feature type="region of interest" description="Disordered" evidence="7">
    <location>
        <begin position="45"/>
        <end position="77"/>
    </location>
</feature>